<reference evidence="1 2" key="1">
    <citation type="journal article" date="2015" name="Nature">
        <title>rRNA introns, odd ribosomes, and small enigmatic genomes across a large radiation of phyla.</title>
        <authorList>
            <person name="Brown C.T."/>
            <person name="Hug L.A."/>
            <person name="Thomas B.C."/>
            <person name="Sharon I."/>
            <person name="Castelle C.J."/>
            <person name="Singh A."/>
            <person name="Wilkins M.J."/>
            <person name="Williams K.H."/>
            <person name="Banfield J.F."/>
        </authorList>
    </citation>
    <scope>NUCLEOTIDE SEQUENCE [LARGE SCALE GENOMIC DNA]</scope>
</reference>
<dbReference type="Proteomes" id="UP000034492">
    <property type="component" value="Unassembled WGS sequence"/>
</dbReference>
<evidence type="ECO:0000313" key="2">
    <source>
        <dbReference type="Proteomes" id="UP000034492"/>
    </source>
</evidence>
<gene>
    <name evidence="1" type="ORF">US19_C0036G0002</name>
</gene>
<proteinExistence type="predicted"/>
<dbReference type="EMBL" id="LBSA01000036">
    <property type="protein sequence ID" value="KKQ07843.1"/>
    <property type="molecule type" value="Genomic_DNA"/>
</dbReference>
<organism evidence="1 2">
    <name type="scientific">Candidatus Daviesbacteria bacterium GW2011_GWB1_36_5</name>
    <dbReference type="NCBI Taxonomy" id="1618426"/>
    <lineage>
        <taxon>Bacteria</taxon>
        <taxon>Candidatus Daviesiibacteriota</taxon>
    </lineage>
</organism>
<accession>A0A0G0ELB2</accession>
<name>A0A0G0ELB2_9BACT</name>
<dbReference type="AlphaFoldDB" id="A0A0G0ELB2"/>
<protein>
    <submittedName>
        <fullName evidence="1">Uncharacterized protein</fullName>
    </submittedName>
</protein>
<sequence>MAREMNGISQDIQKIETFTDQLSTNKHYSEKGGHQARGFWWRDIRRIYGGSTDVTPKDFSWMQRRKMPRNPSDGKH</sequence>
<comment type="caution">
    <text evidence="1">The sequence shown here is derived from an EMBL/GenBank/DDBJ whole genome shotgun (WGS) entry which is preliminary data.</text>
</comment>
<evidence type="ECO:0000313" key="1">
    <source>
        <dbReference type="EMBL" id="KKQ07843.1"/>
    </source>
</evidence>